<proteinExistence type="inferred from homology"/>
<dbReference type="NCBIfam" id="TIGR04057">
    <property type="entry name" value="SusC_RagA_signa"/>
    <property type="match status" value="1"/>
</dbReference>
<dbReference type="Pfam" id="PF13715">
    <property type="entry name" value="CarbopepD_reg_2"/>
    <property type="match status" value="1"/>
</dbReference>
<organism evidence="12 13">
    <name type="scientific">Olivibacter oleidegradans</name>
    <dbReference type="NCBI Taxonomy" id="760123"/>
    <lineage>
        <taxon>Bacteria</taxon>
        <taxon>Pseudomonadati</taxon>
        <taxon>Bacteroidota</taxon>
        <taxon>Sphingobacteriia</taxon>
        <taxon>Sphingobacteriales</taxon>
        <taxon>Sphingobacteriaceae</taxon>
        <taxon>Olivibacter</taxon>
    </lineage>
</organism>
<dbReference type="InterPro" id="IPR008969">
    <property type="entry name" value="CarboxyPept-like_regulatory"/>
</dbReference>
<keyword evidence="6 8" id="KW-0472">Membrane</keyword>
<evidence type="ECO:0000313" key="13">
    <source>
        <dbReference type="Proteomes" id="UP001589774"/>
    </source>
</evidence>
<evidence type="ECO:0000259" key="11">
    <source>
        <dbReference type="Pfam" id="PF07715"/>
    </source>
</evidence>
<comment type="caution">
    <text evidence="12">The sequence shown here is derived from an EMBL/GenBank/DDBJ whole genome shotgun (WGS) entry which is preliminary data.</text>
</comment>
<keyword evidence="13" id="KW-1185">Reference proteome</keyword>
<dbReference type="InterPro" id="IPR039426">
    <property type="entry name" value="TonB-dep_rcpt-like"/>
</dbReference>
<evidence type="ECO:0000259" key="10">
    <source>
        <dbReference type="Pfam" id="PF00593"/>
    </source>
</evidence>
<evidence type="ECO:0000256" key="2">
    <source>
        <dbReference type="ARBA" id="ARBA00022448"/>
    </source>
</evidence>
<keyword evidence="3 8" id="KW-1134">Transmembrane beta strand</keyword>
<keyword evidence="4 8" id="KW-0812">Transmembrane</keyword>
<keyword evidence="7 8" id="KW-0998">Cell outer membrane</keyword>
<dbReference type="EMBL" id="JBHLWO010000001">
    <property type="protein sequence ID" value="MFC0316867.1"/>
    <property type="molecule type" value="Genomic_DNA"/>
</dbReference>
<dbReference type="InterPro" id="IPR023997">
    <property type="entry name" value="TonB-dep_OMP_SusC/RagA_CS"/>
</dbReference>
<dbReference type="SUPFAM" id="SSF49464">
    <property type="entry name" value="Carboxypeptidase regulatory domain-like"/>
    <property type="match status" value="1"/>
</dbReference>
<dbReference type="InterPro" id="IPR012910">
    <property type="entry name" value="Plug_dom"/>
</dbReference>
<evidence type="ECO:0000256" key="6">
    <source>
        <dbReference type="ARBA" id="ARBA00023136"/>
    </source>
</evidence>
<keyword evidence="2 8" id="KW-0813">Transport</keyword>
<accession>A0ABV6HE26</accession>
<dbReference type="Pfam" id="PF07715">
    <property type="entry name" value="Plug"/>
    <property type="match status" value="1"/>
</dbReference>
<dbReference type="NCBIfam" id="TIGR04056">
    <property type="entry name" value="OMP_RagA_SusC"/>
    <property type="match status" value="1"/>
</dbReference>
<comment type="subcellular location">
    <subcellularLocation>
        <location evidence="1 8">Cell outer membrane</location>
        <topology evidence="1 8">Multi-pass membrane protein</topology>
    </subcellularLocation>
</comment>
<dbReference type="InterPro" id="IPR023996">
    <property type="entry name" value="TonB-dep_OMP_SusC/RagA"/>
</dbReference>
<evidence type="ECO:0000256" key="4">
    <source>
        <dbReference type="ARBA" id="ARBA00022692"/>
    </source>
</evidence>
<evidence type="ECO:0000256" key="3">
    <source>
        <dbReference type="ARBA" id="ARBA00022452"/>
    </source>
</evidence>
<dbReference type="InterPro" id="IPR000531">
    <property type="entry name" value="Beta-barrel_TonB"/>
</dbReference>
<dbReference type="Gene3D" id="2.40.170.20">
    <property type="entry name" value="TonB-dependent receptor, beta-barrel domain"/>
    <property type="match status" value="1"/>
</dbReference>
<dbReference type="Proteomes" id="UP001589774">
    <property type="component" value="Unassembled WGS sequence"/>
</dbReference>
<dbReference type="SUPFAM" id="SSF56935">
    <property type="entry name" value="Porins"/>
    <property type="match status" value="1"/>
</dbReference>
<feature type="domain" description="TonB-dependent receptor plug" evidence="11">
    <location>
        <begin position="218"/>
        <end position="325"/>
    </location>
</feature>
<gene>
    <name evidence="12" type="ORF">ACFFI0_01055</name>
</gene>
<evidence type="ECO:0000313" key="12">
    <source>
        <dbReference type="EMBL" id="MFC0316867.1"/>
    </source>
</evidence>
<protein>
    <submittedName>
        <fullName evidence="12">SusC/RagA family TonB-linked outer membrane protein</fullName>
    </submittedName>
</protein>
<evidence type="ECO:0000256" key="8">
    <source>
        <dbReference type="PROSITE-ProRule" id="PRU01360"/>
    </source>
</evidence>
<dbReference type="Pfam" id="PF00593">
    <property type="entry name" value="TonB_dep_Rec_b-barrel"/>
    <property type="match status" value="1"/>
</dbReference>
<sequence length="1114" mass="123449">MPKKRILVTYFIAFMKLSCITLLTLLSMAGTLLAHKSEAQQTSSTVIQFKSKNIALEEVLQTIQAQSDFNLIYSPSQINGQIVVELPQKRTTLDVLLQYLAETAALVPEVNKGNIYINRKQQPGRLAGFIKDTEGNPLIGASVSLLGTNNGTMTKEDGSFALQAYPGTYTLRVSYIGYETYEQKGVNVLENKETSLQVSLRGTGQLQEVVVSYGTQRRREITGALEEISAENLQDMPVNQFAQQLQGKLAGVQIYQTSGQPGRGMSWRIRNAASLSSGNSPLFVIDGMPITGSINNINPAEIESFTVLKDASATALYGSRASNGVILITTKHAKPGDQTKVELNSNYGIQTIPSRGVPVMMNARQYATFMNERYQDMIRYEGYKGTIPEVYQNPEQYGEGTDWFDLLTRTSPIQQYDISFTSAGKHSASSVVAGYQNQQGVVINSGTQLYSLRINQDYNLFDDKLKVGFNLAPSYRLDHNNRLDDGIQGIVQKTSEASPLINPYDENGNLVKYASSPGMVNYINPLARYLMVKDDYKTTRILGNAHLNYQIWDGLSLKGLFGIDKGDESRQFFSPALINGDDISTGTSSSVTNYSYTAEANLNYTKHWKAHSIDVLAGYSYQSFDQESNTVTGRNYASDEVPYLNVAANITGGSSNATAYGLISYLGRINYSFKNRYLISASMRRDGSSRFGRDQKYGSFPSFSLGWILSDESFMQRWSQTLSLLKIRSSYGITGNNNIGNYTHIAQLGTANYVANGSLAPGTTITTLGNTNLAWERSKQFDIGLDASFFGDKLFFTYDYYHKLSDGLIQARPIPQASGFSSITSNVGEIKFWGHEFSLGGQFDFGELSWNTAFNLSLNRNRIESLVSPGYFRRNNTTSADYYRNQEGYPLGMFFGYIFEGLYKDAEDLANSAKETNSDVGTIKMRDMNGDGIINENDRTFIGDPNPDFLFGFTNNFTYRRFDLGISMAGAIGGDIILPAKWAYLTNMDGARNLLAEAADRWRSPEETGSGQFPRTKTGSTGIGRQVNSQWVEDGSYLAMKNITLGYRHPVKRLGPIKQIRFYTSIQNVFILTSYSGMNPEISLDGLDGASIGIDENAYPVPRTISFGLNVLFQ</sequence>
<evidence type="ECO:0000256" key="7">
    <source>
        <dbReference type="ARBA" id="ARBA00023237"/>
    </source>
</evidence>
<name>A0ABV6HE26_9SPHI</name>
<evidence type="ECO:0000256" key="9">
    <source>
        <dbReference type="RuleBase" id="RU003357"/>
    </source>
</evidence>
<dbReference type="RefSeq" id="WP_130855085.1">
    <property type="nucleotide sequence ID" value="NZ_JBHLWO010000001.1"/>
</dbReference>
<comment type="similarity">
    <text evidence="8 9">Belongs to the TonB-dependent receptor family.</text>
</comment>
<dbReference type="PROSITE" id="PS52016">
    <property type="entry name" value="TONB_DEPENDENT_REC_3"/>
    <property type="match status" value="1"/>
</dbReference>
<dbReference type="Gene3D" id="2.170.130.10">
    <property type="entry name" value="TonB-dependent receptor, plug domain"/>
    <property type="match status" value="1"/>
</dbReference>
<dbReference type="Gene3D" id="2.60.40.1120">
    <property type="entry name" value="Carboxypeptidase-like, regulatory domain"/>
    <property type="match status" value="1"/>
</dbReference>
<feature type="domain" description="TonB-dependent receptor-like beta-barrel" evidence="10">
    <location>
        <begin position="491"/>
        <end position="953"/>
    </location>
</feature>
<evidence type="ECO:0000256" key="1">
    <source>
        <dbReference type="ARBA" id="ARBA00004571"/>
    </source>
</evidence>
<evidence type="ECO:0000256" key="5">
    <source>
        <dbReference type="ARBA" id="ARBA00023077"/>
    </source>
</evidence>
<dbReference type="InterPro" id="IPR037066">
    <property type="entry name" value="Plug_dom_sf"/>
</dbReference>
<dbReference type="InterPro" id="IPR036942">
    <property type="entry name" value="Beta-barrel_TonB_sf"/>
</dbReference>
<reference evidence="12 13" key="1">
    <citation type="submission" date="2024-09" db="EMBL/GenBank/DDBJ databases">
        <authorList>
            <person name="Sun Q."/>
            <person name="Mori K."/>
        </authorList>
    </citation>
    <scope>NUCLEOTIDE SEQUENCE [LARGE SCALE GENOMIC DNA]</scope>
    <source>
        <strain evidence="12 13">CCM 7765</strain>
    </source>
</reference>
<keyword evidence="5 9" id="KW-0798">TonB box</keyword>